<dbReference type="Proteomes" id="UP001642405">
    <property type="component" value="Unassembled WGS sequence"/>
</dbReference>
<feature type="signal peptide" evidence="3">
    <location>
        <begin position="1"/>
        <end position="30"/>
    </location>
</feature>
<dbReference type="InterPro" id="IPR000675">
    <property type="entry name" value="Cutinase/axe"/>
</dbReference>
<evidence type="ECO:0000259" key="4">
    <source>
        <dbReference type="PROSITE" id="PS51762"/>
    </source>
</evidence>
<evidence type="ECO:0000256" key="2">
    <source>
        <dbReference type="SAM" id="MobiDB-lite"/>
    </source>
</evidence>
<comment type="caution">
    <text evidence="5">The sequence shown here is derived from an EMBL/GenBank/DDBJ whole genome shotgun (WGS) entry which is preliminary data.</text>
</comment>
<evidence type="ECO:0000256" key="1">
    <source>
        <dbReference type="ARBA" id="ARBA00022801"/>
    </source>
</evidence>
<dbReference type="InterPro" id="IPR029058">
    <property type="entry name" value="AB_hydrolase_fold"/>
</dbReference>
<dbReference type="PANTHER" id="PTHR38121">
    <property type="entry name" value="GH16 DOMAIN-CONTAINING PROTEIN"/>
    <property type="match status" value="1"/>
</dbReference>
<organism evidence="5 6">
    <name type="scientific">Sporothrix curviconia</name>
    <dbReference type="NCBI Taxonomy" id="1260050"/>
    <lineage>
        <taxon>Eukaryota</taxon>
        <taxon>Fungi</taxon>
        <taxon>Dikarya</taxon>
        <taxon>Ascomycota</taxon>
        <taxon>Pezizomycotina</taxon>
        <taxon>Sordariomycetes</taxon>
        <taxon>Sordariomycetidae</taxon>
        <taxon>Ophiostomatales</taxon>
        <taxon>Ophiostomataceae</taxon>
        <taxon>Sporothrix</taxon>
    </lineage>
</organism>
<gene>
    <name evidence="5" type="ORF">SCUCBS95973_007487</name>
</gene>
<sequence>MASKSHRQRPSLASSLFFLSVAVLLHTCTADDNSVSSSVSSTVFSSVFSSAPLDLSSKSVPVADSACGCFATNGSDAAFFARHAFYDFRNLSAFQGTPALVADARGTTNAAATSAYFTSTNFTSFWQSQNWNNSASNSSVLRINSLNNIYIEKNADANNASQTWLSLRTARQSSFQSTAEIVTQSNTYQFLSMRMLARTIGSPGGCMGMFTYRDGAADNNASDSGGGSSSSNSNNSDSGIVQEVDLEVLTKYPREHVQCTNQPSLDSDGQLIAAATQNVTLPSGLGWDDWAVYRLDWTPHQSTWYVNGQQIANISFQTPRDPTSIHINAWSDGSKWTGSMAPGTEAHLQIQWWEVLYNITGTGTGTGTGTRTASAGASCSAVCSIDVGGPPGQAVLLSTSGTDSGDSGNSGSSSGSKNGGPVPSPYKPEMKATAGLLSVLLAVGAPLWSASPAAVAAAAATAPAPAKGTPASGATQDLNAGVPAICPQLHIIAARETTAPPGFGAAQTLVDLVTNAFPGATAEAVLYPAAGNSNQNYSLSVTAGVLAVLAQVTQFSAQCPETVLVMHGYSQGAQIMENAFCGGPDGSSLLATPPLVHEAIGRNVAAIIMMGNPRHVAGLPYNVGNATGPGFAARPVGFECPLYQTRMQSYCDSPDPFCSNGTDAAFHEGYGKRNGTQALQFIVSKLVV</sequence>
<dbReference type="Pfam" id="PF01083">
    <property type="entry name" value="Cutinase"/>
    <property type="match status" value="1"/>
</dbReference>
<keyword evidence="6" id="KW-1185">Reference proteome</keyword>
<feature type="domain" description="GH16" evidence="4">
    <location>
        <begin position="53"/>
        <end position="361"/>
    </location>
</feature>
<keyword evidence="1" id="KW-0378">Hydrolase</keyword>
<evidence type="ECO:0000313" key="5">
    <source>
        <dbReference type="EMBL" id="CAK7230186.1"/>
    </source>
</evidence>
<dbReference type="InterPro" id="IPR013320">
    <property type="entry name" value="ConA-like_dom_sf"/>
</dbReference>
<dbReference type="PANTHER" id="PTHR38121:SF4">
    <property type="entry name" value="GH16 DOMAIN-CONTAINING PROTEIN-RELATED"/>
    <property type="match status" value="1"/>
</dbReference>
<evidence type="ECO:0000256" key="3">
    <source>
        <dbReference type="SAM" id="SignalP"/>
    </source>
</evidence>
<evidence type="ECO:0000313" key="6">
    <source>
        <dbReference type="Proteomes" id="UP001642405"/>
    </source>
</evidence>
<feature type="compositionally biased region" description="Low complexity" evidence="2">
    <location>
        <begin position="398"/>
        <end position="420"/>
    </location>
</feature>
<dbReference type="PROSITE" id="PS51762">
    <property type="entry name" value="GH16_2"/>
    <property type="match status" value="1"/>
</dbReference>
<name>A0ABP0CE51_9PEZI</name>
<dbReference type="SUPFAM" id="SSF49899">
    <property type="entry name" value="Concanavalin A-like lectins/glucanases"/>
    <property type="match status" value="1"/>
</dbReference>
<dbReference type="SMART" id="SM01110">
    <property type="entry name" value="Cutinase"/>
    <property type="match status" value="1"/>
</dbReference>
<dbReference type="Gene3D" id="2.60.120.200">
    <property type="match status" value="1"/>
</dbReference>
<dbReference type="SUPFAM" id="SSF53474">
    <property type="entry name" value="alpha/beta-Hydrolases"/>
    <property type="match status" value="1"/>
</dbReference>
<protein>
    <recommendedName>
        <fullName evidence="4">GH16 domain-containing protein</fullName>
    </recommendedName>
</protein>
<feature type="region of interest" description="Disordered" evidence="2">
    <location>
        <begin position="220"/>
        <end position="240"/>
    </location>
</feature>
<keyword evidence="3" id="KW-0732">Signal</keyword>
<reference evidence="5 6" key="1">
    <citation type="submission" date="2024-01" db="EMBL/GenBank/DDBJ databases">
        <authorList>
            <person name="Allen C."/>
            <person name="Tagirdzhanova G."/>
        </authorList>
    </citation>
    <scope>NUCLEOTIDE SEQUENCE [LARGE SCALE GENOMIC DNA]</scope>
</reference>
<feature type="region of interest" description="Disordered" evidence="2">
    <location>
        <begin position="394"/>
        <end position="427"/>
    </location>
</feature>
<dbReference type="EMBL" id="CAWUHB010000052">
    <property type="protein sequence ID" value="CAK7230186.1"/>
    <property type="molecule type" value="Genomic_DNA"/>
</dbReference>
<feature type="compositionally biased region" description="Low complexity" evidence="2">
    <location>
        <begin position="220"/>
        <end position="239"/>
    </location>
</feature>
<dbReference type="Gene3D" id="3.40.50.1820">
    <property type="entry name" value="alpha/beta hydrolase"/>
    <property type="match status" value="1"/>
</dbReference>
<feature type="chain" id="PRO_5045391328" description="GH16 domain-containing protein" evidence="3">
    <location>
        <begin position="31"/>
        <end position="688"/>
    </location>
</feature>
<proteinExistence type="predicted"/>
<accession>A0ABP0CE51</accession>
<dbReference type="InterPro" id="IPR000757">
    <property type="entry name" value="Beta-glucanase-like"/>
</dbReference>
<dbReference type="CDD" id="cd00413">
    <property type="entry name" value="Glyco_hydrolase_16"/>
    <property type="match status" value="1"/>
</dbReference>
<dbReference type="Pfam" id="PF00722">
    <property type="entry name" value="Glyco_hydro_16"/>
    <property type="match status" value="1"/>
</dbReference>